<reference evidence="3" key="1">
    <citation type="submission" date="2020-05" db="EMBL/GenBank/DDBJ databases">
        <title>Phylogenomic resolution of chytrid fungi.</title>
        <authorList>
            <person name="Stajich J.E."/>
            <person name="Amses K."/>
            <person name="Simmons R."/>
            <person name="Seto K."/>
            <person name="Myers J."/>
            <person name="Bonds A."/>
            <person name="Quandt C.A."/>
            <person name="Barry K."/>
            <person name="Liu P."/>
            <person name="Grigoriev I."/>
            <person name="Longcore J.E."/>
            <person name="James T.Y."/>
        </authorList>
    </citation>
    <scope>NUCLEOTIDE SEQUENCE</scope>
    <source>
        <strain evidence="3">JEL0318</strain>
    </source>
</reference>
<evidence type="ECO:0000313" key="4">
    <source>
        <dbReference type="Proteomes" id="UP001212841"/>
    </source>
</evidence>
<feature type="region of interest" description="Disordered" evidence="1">
    <location>
        <begin position="326"/>
        <end position="347"/>
    </location>
</feature>
<evidence type="ECO:0000256" key="2">
    <source>
        <dbReference type="SAM" id="Phobius"/>
    </source>
</evidence>
<feature type="transmembrane region" description="Helical" evidence="2">
    <location>
        <begin position="192"/>
        <end position="220"/>
    </location>
</feature>
<proteinExistence type="predicted"/>
<keyword evidence="2" id="KW-0472">Membrane</keyword>
<feature type="compositionally biased region" description="Basic and acidic residues" evidence="1">
    <location>
        <begin position="245"/>
        <end position="258"/>
    </location>
</feature>
<dbReference type="EMBL" id="JADGJD010000353">
    <property type="protein sequence ID" value="KAJ3051835.1"/>
    <property type="molecule type" value="Genomic_DNA"/>
</dbReference>
<feature type="transmembrane region" description="Helical" evidence="2">
    <location>
        <begin position="154"/>
        <end position="172"/>
    </location>
</feature>
<feature type="transmembrane region" description="Helical" evidence="2">
    <location>
        <begin position="12"/>
        <end position="32"/>
    </location>
</feature>
<organism evidence="3 4">
    <name type="scientific">Rhizophlyctis rosea</name>
    <dbReference type="NCBI Taxonomy" id="64517"/>
    <lineage>
        <taxon>Eukaryota</taxon>
        <taxon>Fungi</taxon>
        <taxon>Fungi incertae sedis</taxon>
        <taxon>Chytridiomycota</taxon>
        <taxon>Chytridiomycota incertae sedis</taxon>
        <taxon>Chytridiomycetes</taxon>
        <taxon>Rhizophlyctidales</taxon>
        <taxon>Rhizophlyctidaceae</taxon>
        <taxon>Rhizophlyctis</taxon>
    </lineage>
</organism>
<feature type="region of interest" description="Disordered" evidence="1">
    <location>
        <begin position="231"/>
        <end position="258"/>
    </location>
</feature>
<keyword evidence="2" id="KW-0812">Transmembrane</keyword>
<comment type="caution">
    <text evidence="3">The sequence shown here is derived from an EMBL/GenBank/DDBJ whole genome shotgun (WGS) entry which is preliminary data.</text>
</comment>
<accession>A0AAD5X639</accession>
<evidence type="ECO:0000256" key="1">
    <source>
        <dbReference type="SAM" id="MobiDB-lite"/>
    </source>
</evidence>
<keyword evidence="2" id="KW-1133">Transmembrane helix</keyword>
<dbReference type="Proteomes" id="UP001212841">
    <property type="component" value="Unassembled WGS sequence"/>
</dbReference>
<feature type="compositionally biased region" description="Gly residues" evidence="1">
    <location>
        <begin position="338"/>
        <end position="347"/>
    </location>
</feature>
<feature type="transmembrane region" description="Helical" evidence="2">
    <location>
        <begin position="114"/>
        <end position="142"/>
    </location>
</feature>
<feature type="transmembrane region" description="Helical" evidence="2">
    <location>
        <begin position="297"/>
        <end position="316"/>
    </location>
</feature>
<sequence>MSTLTDISIPKMNPILAFTTSINVLLIVLTIYRLITLHRAWRNDGVRTPFRRYVLLVLYTYLLSQSVGVIGRVLQACKRDADNVLNGKTVGDGTGMMCGVVNEGWDVMRGTGNAWGILTAVLWITTDVLTFTSGMFYLFTIFERFLVFRSILQFNHRLVPALRIGAVFLWLYGTLSDVLQSFFKQPKGLSLFFIIGIAFFWLYLILCDIFISVVMLRAFIRINTTFRAIPTPTPSGSHSHSNGGRRSEDREGKEGLDRGMREGRKLTGMLVGLIVLDFCAIGTHITTFWNKTFHVEMGQLATAWVGMHYFVAVMFLSRLKNTMTGRSLGGSSDDRSGAGEGSQLGSR</sequence>
<feature type="compositionally biased region" description="Low complexity" evidence="1">
    <location>
        <begin position="234"/>
        <end position="244"/>
    </location>
</feature>
<protein>
    <submittedName>
        <fullName evidence="3">Uncharacterized protein</fullName>
    </submittedName>
</protein>
<name>A0AAD5X639_9FUNG</name>
<dbReference type="AlphaFoldDB" id="A0AAD5X639"/>
<feature type="transmembrane region" description="Helical" evidence="2">
    <location>
        <begin position="266"/>
        <end position="285"/>
    </location>
</feature>
<gene>
    <name evidence="3" type="ORF">HK097_007151</name>
</gene>
<keyword evidence="4" id="KW-1185">Reference proteome</keyword>
<evidence type="ECO:0000313" key="3">
    <source>
        <dbReference type="EMBL" id="KAJ3051835.1"/>
    </source>
</evidence>
<feature type="transmembrane region" description="Helical" evidence="2">
    <location>
        <begin position="53"/>
        <end position="74"/>
    </location>
</feature>